<evidence type="ECO:0000313" key="1">
    <source>
        <dbReference type="EMBL" id="KAJ3844936.1"/>
    </source>
</evidence>
<keyword evidence="2" id="KW-1185">Reference proteome</keyword>
<name>A0AA38ULB1_9AGAR</name>
<organism evidence="1 2">
    <name type="scientific">Lentinula raphanica</name>
    <dbReference type="NCBI Taxonomy" id="153919"/>
    <lineage>
        <taxon>Eukaryota</taxon>
        <taxon>Fungi</taxon>
        <taxon>Dikarya</taxon>
        <taxon>Basidiomycota</taxon>
        <taxon>Agaricomycotina</taxon>
        <taxon>Agaricomycetes</taxon>
        <taxon>Agaricomycetidae</taxon>
        <taxon>Agaricales</taxon>
        <taxon>Marasmiineae</taxon>
        <taxon>Omphalotaceae</taxon>
        <taxon>Lentinula</taxon>
    </lineage>
</organism>
<dbReference type="InterPro" id="IPR023213">
    <property type="entry name" value="CAT-like_dom_sf"/>
</dbReference>
<sequence>MRIHNPIHLERRLGDTETSYFLPSRASGVNDMYLHLGFSAQPRTLARDRVALVWAILRLKHPLLACCVEMHSYNDIRFVLKPHASPEATLYSANENLLYRQGTTAVSLHLFFSELIDSYLNGPRTLSAERLSCIILSEDHSYASESVIPSAESDTWFDYDLLLCTTHFIGDGMALHQCANDFFTLLSSKQSTGELYDFLKEEWRIRFGNQYTEISLPKSLEERLPHCSGKFQKVASMVDFELSQGRLVGGHSFPRRKGNDRRTVVPTVAFDEDRTKKVLKLCKSHDVSISSALFAICNIAWLRTRNDDPRLPVMMYSALNMRPYLLQDVLNDSYWFIAISYFNVVLPGFLPTTDVERTFWHRARAAKEQSTRASKNRMVISRSREMAKERGDRAIRWAIEDDGKMNAKSCVSSPPLAATIIEKPPSTALIGLSLLGNLDGIYKHAAFSQIKLHSLTTGSRQRAGAMLLFGYTFVGKLWISLGYDENGFEKGIVETFWNNVFSSMEELLL</sequence>
<dbReference type="AlphaFoldDB" id="A0AA38ULB1"/>
<dbReference type="PANTHER" id="PTHR28037:SF1">
    <property type="entry name" value="ALCOHOL O-ACETYLTRANSFERASE 1-RELATED"/>
    <property type="match status" value="1"/>
</dbReference>
<gene>
    <name evidence="1" type="ORF">F5878DRAFT_524826</name>
</gene>
<dbReference type="Proteomes" id="UP001163846">
    <property type="component" value="Unassembled WGS sequence"/>
</dbReference>
<accession>A0AA38ULB1</accession>
<comment type="caution">
    <text evidence="1">The sequence shown here is derived from an EMBL/GenBank/DDBJ whole genome shotgun (WGS) entry which is preliminary data.</text>
</comment>
<dbReference type="Gene3D" id="3.30.559.30">
    <property type="entry name" value="Nonribosomal peptide synthetase, condensation domain"/>
    <property type="match status" value="1"/>
</dbReference>
<reference evidence="1" key="1">
    <citation type="submission" date="2022-08" db="EMBL/GenBank/DDBJ databases">
        <authorList>
            <consortium name="DOE Joint Genome Institute"/>
            <person name="Min B."/>
            <person name="Riley R."/>
            <person name="Sierra-Patev S."/>
            <person name="Naranjo-Ortiz M."/>
            <person name="Looney B."/>
            <person name="Konkel Z."/>
            <person name="Slot J.C."/>
            <person name="Sakamoto Y."/>
            <person name="Steenwyk J.L."/>
            <person name="Rokas A."/>
            <person name="Carro J."/>
            <person name="Camarero S."/>
            <person name="Ferreira P."/>
            <person name="Molpeceres G."/>
            <person name="Ruiz-Duenas F.J."/>
            <person name="Serrano A."/>
            <person name="Henrissat B."/>
            <person name="Drula E."/>
            <person name="Hughes K.W."/>
            <person name="Mata J.L."/>
            <person name="Ishikawa N.K."/>
            <person name="Vargas-Isla R."/>
            <person name="Ushijima S."/>
            <person name="Smith C.A."/>
            <person name="Ahrendt S."/>
            <person name="Andreopoulos W."/>
            <person name="He G."/>
            <person name="Labutti K."/>
            <person name="Lipzen A."/>
            <person name="Ng V."/>
            <person name="Sandor L."/>
            <person name="Barry K."/>
            <person name="Martinez A.T."/>
            <person name="Xiao Y."/>
            <person name="Gibbons J.G."/>
            <person name="Terashima K."/>
            <person name="Hibbett D.S."/>
            <person name="Grigoriev I.V."/>
        </authorList>
    </citation>
    <scope>NUCLEOTIDE SEQUENCE</scope>
    <source>
        <strain evidence="1">TFB9207</strain>
    </source>
</reference>
<dbReference type="EMBL" id="MU805944">
    <property type="protein sequence ID" value="KAJ3844936.1"/>
    <property type="molecule type" value="Genomic_DNA"/>
</dbReference>
<dbReference type="PANTHER" id="PTHR28037">
    <property type="entry name" value="ALCOHOL O-ACETYLTRANSFERASE 1-RELATED"/>
    <property type="match status" value="1"/>
</dbReference>
<dbReference type="InterPro" id="IPR052058">
    <property type="entry name" value="Alcohol_O-acetyltransferase"/>
</dbReference>
<evidence type="ECO:0000313" key="2">
    <source>
        <dbReference type="Proteomes" id="UP001163846"/>
    </source>
</evidence>
<dbReference type="SUPFAM" id="SSF52777">
    <property type="entry name" value="CoA-dependent acyltransferases"/>
    <property type="match status" value="1"/>
</dbReference>
<protein>
    <submittedName>
        <fullName evidence="1">Uncharacterized protein</fullName>
    </submittedName>
</protein>
<proteinExistence type="predicted"/>
<dbReference type="Gene3D" id="3.30.559.10">
    <property type="entry name" value="Chloramphenicol acetyltransferase-like domain"/>
    <property type="match status" value="1"/>
</dbReference>